<dbReference type="Proteomes" id="UP000006222">
    <property type="component" value="Unassembled WGS sequence"/>
</dbReference>
<proteinExistence type="predicted"/>
<dbReference type="AlphaFoldDB" id="F2ASE2"/>
<sequence length="66" mass="7542">MIEFVNATGPFERHELRGFVLIELRRVAIDEAAEMACLKVDREFNRSVGGHWHSDCVSRSNSNFCS</sequence>
<protein>
    <submittedName>
        <fullName evidence="1">Uncharacterized protein</fullName>
    </submittedName>
</protein>
<organism evidence="1 2">
    <name type="scientific">Rhodopirellula baltica WH47</name>
    <dbReference type="NCBI Taxonomy" id="991778"/>
    <lineage>
        <taxon>Bacteria</taxon>
        <taxon>Pseudomonadati</taxon>
        <taxon>Planctomycetota</taxon>
        <taxon>Planctomycetia</taxon>
        <taxon>Pirellulales</taxon>
        <taxon>Pirellulaceae</taxon>
        <taxon>Rhodopirellula</taxon>
    </lineage>
</organism>
<accession>F2ASE2</accession>
<gene>
    <name evidence="1" type="ORF">RBWH47_04629</name>
</gene>
<name>F2ASE2_RHOBT</name>
<dbReference type="PATRIC" id="fig|991778.3.peg.2801"/>
<reference evidence="1 2" key="1">
    <citation type="journal article" date="2013" name="Mar. Genomics">
        <title>Expression of sulfatases in Rhodopirellula baltica and the diversity of sulfatases in the genus Rhodopirellula.</title>
        <authorList>
            <person name="Wegner C.E."/>
            <person name="Richter-Heitmann T."/>
            <person name="Klindworth A."/>
            <person name="Klockow C."/>
            <person name="Richter M."/>
            <person name="Achstetter T."/>
            <person name="Glockner F.O."/>
            <person name="Harder J."/>
        </authorList>
    </citation>
    <scope>NUCLEOTIDE SEQUENCE [LARGE SCALE GENOMIC DNA]</scope>
    <source>
        <strain evidence="1 2">WH47</strain>
    </source>
</reference>
<dbReference type="EMBL" id="AFAR01000143">
    <property type="protein sequence ID" value="EGF27389.1"/>
    <property type="molecule type" value="Genomic_DNA"/>
</dbReference>
<evidence type="ECO:0000313" key="1">
    <source>
        <dbReference type="EMBL" id="EGF27389.1"/>
    </source>
</evidence>
<evidence type="ECO:0000313" key="2">
    <source>
        <dbReference type="Proteomes" id="UP000006222"/>
    </source>
</evidence>
<comment type="caution">
    <text evidence="1">The sequence shown here is derived from an EMBL/GenBank/DDBJ whole genome shotgun (WGS) entry which is preliminary data.</text>
</comment>